<feature type="region of interest" description="Disordered" evidence="1">
    <location>
        <begin position="1"/>
        <end position="22"/>
    </location>
</feature>
<feature type="compositionally biased region" description="Basic and acidic residues" evidence="1">
    <location>
        <begin position="208"/>
        <end position="218"/>
    </location>
</feature>
<dbReference type="AlphaFoldDB" id="A0AAV7J354"/>
<evidence type="ECO:0000313" key="3">
    <source>
        <dbReference type="Proteomes" id="UP000826195"/>
    </source>
</evidence>
<accession>A0AAV7J354</accession>
<gene>
    <name evidence="2" type="ORF">KQX54_019758</name>
</gene>
<proteinExistence type="predicted"/>
<evidence type="ECO:0000313" key="2">
    <source>
        <dbReference type="EMBL" id="KAH0561836.1"/>
    </source>
</evidence>
<dbReference type="Gene3D" id="3.30.70.330">
    <property type="match status" value="1"/>
</dbReference>
<reference evidence="2 3" key="1">
    <citation type="journal article" date="2021" name="J. Hered.">
        <title>A chromosome-level genome assembly of the parasitoid wasp, Cotesia glomerata (Hymenoptera: Braconidae).</title>
        <authorList>
            <person name="Pinto B.J."/>
            <person name="Weis J.J."/>
            <person name="Gamble T."/>
            <person name="Ode P.J."/>
            <person name="Paul R."/>
            <person name="Zaspel J.M."/>
        </authorList>
    </citation>
    <scope>NUCLEOTIDE SEQUENCE [LARGE SCALE GENOMIC DNA]</scope>
    <source>
        <strain evidence="2">CgM1</strain>
    </source>
</reference>
<comment type="caution">
    <text evidence="2">The sequence shown here is derived from an EMBL/GenBank/DDBJ whole genome shotgun (WGS) entry which is preliminary data.</text>
</comment>
<feature type="compositionally biased region" description="Basic and acidic residues" evidence="1">
    <location>
        <begin position="181"/>
        <end position="196"/>
    </location>
</feature>
<evidence type="ECO:0000256" key="1">
    <source>
        <dbReference type="SAM" id="MobiDB-lite"/>
    </source>
</evidence>
<name>A0AAV7J354_COTGL</name>
<dbReference type="InterPro" id="IPR012677">
    <property type="entry name" value="Nucleotide-bd_a/b_plait_sf"/>
</dbReference>
<feature type="compositionally biased region" description="Polar residues" evidence="1">
    <location>
        <begin position="1"/>
        <end position="15"/>
    </location>
</feature>
<sequence>MKNANRFASGSTDILPSSSRDSPTTRSIIYVLYRRLVLLSFVLETYPLPFYPLELHPGNVNTGFGFITFADPSSVDKVLAQGNHELDGKKRKDGNSWAGSRKIVKVLWDVSARITDLRREKPVLMVRLLVSGRRLKDKKNEGLTPLTGFFSYRKGTGRKIRAKHSPLEFSICFLSNSGEQSPDREFRPLDIGDSRRVGVASKCQRQRAPPDRGEIVSD</sequence>
<keyword evidence="3" id="KW-1185">Reference proteome</keyword>
<dbReference type="SUPFAM" id="SSF54928">
    <property type="entry name" value="RNA-binding domain, RBD"/>
    <property type="match status" value="1"/>
</dbReference>
<dbReference type="GO" id="GO:0003676">
    <property type="term" value="F:nucleic acid binding"/>
    <property type="evidence" value="ECO:0007669"/>
    <property type="project" value="InterPro"/>
</dbReference>
<protein>
    <submittedName>
        <fullName evidence="2">Uncharacterized protein</fullName>
    </submittedName>
</protein>
<dbReference type="Proteomes" id="UP000826195">
    <property type="component" value="Unassembled WGS sequence"/>
</dbReference>
<organism evidence="2 3">
    <name type="scientific">Cotesia glomerata</name>
    <name type="common">Lepidopteran parasitic wasp</name>
    <name type="synonym">Apanteles glomeratus</name>
    <dbReference type="NCBI Taxonomy" id="32391"/>
    <lineage>
        <taxon>Eukaryota</taxon>
        <taxon>Metazoa</taxon>
        <taxon>Ecdysozoa</taxon>
        <taxon>Arthropoda</taxon>
        <taxon>Hexapoda</taxon>
        <taxon>Insecta</taxon>
        <taxon>Pterygota</taxon>
        <taxon>Neoptera</taxon>
        <taxon>Endopterygota</taxon>
        <taxon>Hymenoptera</taxon>
        <taxon>Apocrita</taxon>
        <taxon>Ichneumonoidea</taxon>
        <taxon>Braconidae</taxon>
        <taxon>Microgastrinae</taxon>
        <taxon>Cotesia</taxon>
    </lineage>
</organism>
<dbReference type="EMBL" id="JAHXZJ010000374">
    <property type="protein sequence ID" value="KAH0561836.1"/>
    <property type="molecule type" value="Genomic_DNA"/>
</dbReference>
<feature type="region of interest" description="Disordered" evidence="1">
    <location>
        <begin position="177"/>
        <end position="218"/>
    </location>
</feature>
<dbReference type="InterPro" id="IPR035979">
    <property type="entry name" value="RBD_domain_sf"/>
</dbReference>